<feature type="domain" description="Toxin SymE-like" evidence="1">
    <location>
        <begin position="21"/>
        <end position="64"/>
    </location>
</feature>
<accession>A0A1G4YCA9</accession>
<protein>
    <submittedName>
        <fullName evidence="2">Toxic protein SymE</fullName>
    </submittedName>
</protein>
<dbReference type="GeneID" id="23843519"/>
<comment type="caution">
    <text evidence="2">The sequence shown here is derived from an EMBL/GenBank/DDBJ whole genome shotgun (WGS) entry which is preliminary data.</text>
</comment>
<dbReference type="GO" id="GO:0003723">
    <property type="term" value="F:RNA binding"/>
    <property type="evidence" value="ECO:0007669"/>
    <property type="project" value="InterPro"/>
</dbReference>
<gene>
    <name evidence="2" type="ORF">SAMN02927897_02385</name>
</gene>
<evidence type="ECO:0000313" key="2">
    <source>
        <dbReference type="EMBL" id="SCX51083.1"/>
    </source>
</evidence>
<name>A0A1G4YCA9_9ENTR</name>
<evidence type="ECO:0000313" key="3">
    <source>
        <dbReference type="Proteomes" id="UP000183569"/>
    </source>
</evidence>
<sequence>MADPHSTSDFTIAGTEHNVIVRYRPNQGDASTPSITLSGKWLRDAGFNTGQHILVKVMQGCIVLVKYSDKEEWLATALDKTRKQLREVKGVVKNAWLKSRSE</sequence>
<dbReference type="Pfam" id="PF08845">
    <property type="entry name" value="SymE_toxin"/>
    <property type="match status" value="1"/>
</dbReference>
<reference evidence="2 3" key="1">
    <citation type="submission" date="2016-10" db="EMBL/GenBank/DDBJ databases">
        <authorList>
            <person name="Varghese N."/>
            <person name="Submissions S."/>
        </authorList>
    </citation>
    <scope>NUCLEOTIDE SEQUENCE [LARGE SCALE GENOMIC DNA]</scope>
    <source>
        <strain evidence="2 3">CGMCC 1.12102</strain>
    </source>
</reference>
<organism evidence="2 3">
    <name type="scientific">Kosakonia sacchari</name>
    <dbReference type="NCBI Taxonomy" id="1158459"/>
    <lineage>
        <taxon>Bacteria</taxon>
        <taxon>Pseudomonadati</taxon>
        <taxon>Pseudomonadota</taxon>
        <taxon>Gammaproteobacteria</taxon>
        <taxon>Enterobacterales</taxon>
        <taxon>Enterobacteriaceae</taxon>
        <taxon>Kosakonia</taxon>
    </lineage>
</organism>
<dbReference type="RefSeq" id="WP_017458151.1">
    <property type="nucleotide sequence ID" value="NZ_FMUI01000006.1"/>
</dbReference>
<proteinExistence type="predicted"/>
<dbReference type="InterPro" id="IPR014944">
    <property type="entry name" value="Toxin_SymE-like"/>
</dbReference>
<dbReference type="GO" id="GO:0016070">
    <property type="term" value="P:RNA metabolic process"/>
    <property type="evidence" value="ECO:0007669"/>
    <property type="project" value="InterPro"/>
</dbReference>
<dbReference type="AlphaFoldDB" id="A0A1G4YCA9"/>
<evidence type="ECO:0000259" key="1">
    <source>
        <dbReference type="Pfam" id="PF08845"/>
    </source>
</evidence>
<dbReference type="GO" id="GO:0016788">
    <property type="term" value="F:hydrolase activity, acting on ester bonds"/>
    <property type="evidence" value="ECO:0007669"/>
    <property type="project" value="InterPro"/>
</dbReference>
<dbReference type="EMBL" id="FMUI01000006">
    <property type="protein sequence ID" value="SCX51083.1"/>
    <property type="molecule type" value="Genomic_DNA"/>
</dbReference>
<dbReference type="Proteomes" id="UP000183569">
    <property type="component" value="Unassembled WGS sequence"/>
</dbReference>
<dbReference type="GO" id="GO:0005737">
    <property type="term" value="C:cytoplasm"/>
    <property type="evidence" value="ECO:0007669"/>
    <property type="project" value="InterPro"/>
</dbReference>